<feature type="compositionally biased region" description="Basic residues" evidence="3">
    <location>
        <begin position="1"/>
        <end position="12"/>
    </location>
</feature>
<feature type="region of interest" description="Disordered" evidence="3">
    <location>
        <begin position="79"/>
        <end position="139"/>
    </location>
</feature>
<feature type="compositionally biased region" description="Acidic residues" evidence="3">
    <location>
        <begin position="97"/>
        <end position="139"/>
    </location>
</feature>
<name>A0A5N5TMJ6_9CRUS</name>
<gene>
    <name evidence="4" type="primary">MYBBP1A</name>
    <name evidence="4" type="ORF">Anas_03880</name>
</gene>
<evidence type="ECO:0000256" key="3">
    <source>
        <dbReference type="SAM" id="MobiDB-lite"/>
    </source>
</evidence>
<organism evidence="4 5">
    <name type="scientific">Armadillidium nasatum</name>
    <dbReference type="NCBI Taxonomy" id="96803"/>
    <lineage>
        <taxon>Eukaryota</taxon>
        <taxon>Metazoa</taxon>
        <taxon>Ecdysozoa</taxon>
        <taxon>Arthropoda</taxon>
        <taxon>Crustacea</taxon>
        <taxon>Multicrustacea</taxon>
        <taxon>Malacostraca</taxon>
        <taxon>Eumalacostraca</taxon>
        <taxon>Peracarida</taxon>
        <taxon>Isopoda</taxon>
        <taxon>Oniscidea</taxon>
        <taxon>Crinocheta</taxon>
        <taxon>Armadillidiidae</taxon>
        <taxon>Armadillidium</taxon>
    </lineage>
</organism>
<dbReference type="EMBL" id="SEYY01000376">
    <property type="protein sequence ID" value="KAB7507395.1"/>
    <property type="molecule type" value="Genomic_DNA"/>
</dbReference>
<feature type="compositionally biased region" description="Basic and acidic residues" evidence="3">
    <location>
        <begin position="498"/>
        <end position="521"/>
    </location>
</feature>
<feature type="region of interest" description="Disordered" evidence="3">
    <location>
        <begin position="1"/>
        <end position="24"/>
    </location>
</feature>
<comment type="subcellular location">
    <subcellularLocation>
        <location evidence="1">Nucleus</location>
    </subcellularLocation>
</comment>
<dbReference type="GO" id="GO:0005730">
    <property type="term" value="C:nucleolus"/>
    <property type="evidence" value="ECO:0007669"/>
    <property type="project" value="InterPro"/>
</dbReference>
<evidence type="ECO:0000313" key="4">
    <source>
        <dbReference type="EMBL" id="KAB7507395.1"/>
    </source>
</evidence>
<sequence length="585" mass="67949">MLQKERKRRKKWKPLDKNDEKNEEPEWREVVMDLLLSLISKEESFWRKVATVIFMNICHKIKPSVLSLLTDVINPEKDEPILEGKTNEDSMNQSSVDYEDLDDPDTSMEVDTEEMSESEEELDESEGDEDEEKDDDDEDKIGMINLKKEMQEVVGLPLESVELDSVPEEELENLDKKLGSLINKYVALSNKRKKKIKFSKDETALMCFRTRVCDLLEILVKEAPSLDHILQVIKPILMAINNSLEDKLQIHFLKKLRSLIVEVSQVKKFGKPTSVSPEELATYLNDIFAMANEFSNLMKAEINYCCTFLVRSQQYLNISNKKESNVVMKAYADYLEKAFSETSSEIYDGPIHLETVSLEMVLKVLAIVIFKKNTRPFNKKKGLEMLKEILNNENAVNKMTSKNLKVVLQTILRETVTAFDRVQQTKHVQSNYLTMLIEILKTVKKVFKSNPEIEDLLEWEKVINSVTNFCQRISLKDFKTLKKIIQSLTNINNFQAESCKEEKSNSAEDGDAKAAQKEKISKKSKKKRKLEELEEKDREESNAEKEVGEETLNEEGNKEEKVEEENEQRLGRYIRRKEKEEKEKK</sequence>
<dbReference type="GO" id="GO:0003723">
    <property type="term" value="F:RNA binding"/>
    <property type="evidence" value="ECO:0007669"/>
    <property type="project" value="TreeGrafter"/>
</dbReference>
<evidence type="ECO:0000256" key="2">
    <source>
        <dbReference type="ARBA" id="ARBA00023242"/>
    </source>
</evidence>
<comment type="caution">
    <text evidence="4">The sequence shown here is derived from an EMBL/GenBank/DDBJ whole genome shotgun (WGS) entry which is preliminary data.</text>
</comment>
<evidence type="ECO:0000256" key="1">
    <source>
        <dbReference type="ARBA" id="ARBA00004123"/>
    </source>
</evidence>
<dbReference type="AlphaFoldDB" id="A0A5N5TMJ6"/>
<feature type="region of interest" description="Disordered" evidence="3">
    <location>
        <begin position="497"/>
        <end position="585"/>
    </location>
</feature>
<dbReference type="GO" id="GO:0003714">
    <property type="term" value="F:transcription corepressor activity"/>
    <property type="evidence" value="ECO:0007669"/>
    <property type="project" value="TreeGrafter"/>
</dbReference>
<reference evidence="4 5" key="1">
    <citation type="journal article" date="2019" name="PLoS Biol.">
        <title>Sex chromosomes control vertical transmission of feminizing Wolbachia symbionts in an isopod.</title>
        <authorList>
            <person name="Becking T."/>
            <person name="Chebbi M.A."/>
            <person name="Giraud I."/>
            <person name="Moumen B."/>
            <person name="Laverre T."/>
            <person name="Caubet Y."/>
            <person name="Peccoud J."/>
            <person name="Gilbert C."/>
            <person name="Cordaux R."/>
        </authorList>
    </citation>
    <scope>NUCLEOTIDE SEQUENCE [LARGE SCALE GENOMIC DNA]</scope>
    <source>
        <strain evidence="4">ANa2</strain>
        <tissue evidence="4">Whole body excluding digestive tract and cuticle</tissue>
    </source>
</reference>
<dbReference type="InterPro" id="IPR007015">
    <property type="entry name" value="DNA_pol_V/MYBBP1A"/>
</dbReference>
<proteinExistence type="predicted"/>
<feature type="compositionally biased region" description="Basic and acidic residues" evidence="3">
    <location>
        <begin position="79"/>
        <end position="88"/>
    </location>
</feature>
<accession>A0A5N5TMJ6</accession>
<keyword evidence="2" id="KW-0539">Nucleus</keyword>
<dbReference type="GO" id="GO:0043565">
    <property type="term" value="F:sequence-specific DNA binding"/>
    <property type="evidence" value="ECO:0007669"/>
    <property type="project" value="TreeGrafter"/>
</dbReference>
<dbReference type="Pfam" id="PF04931">
    <property type="entry name" value="DNA_pol_phi"/>
    <property type="match status" value="1"/>
</dbReference>
<protein>
    <submittedName>
        <fullName evidence="4">Myb-binding protein 1A</fullName>
    </submittedName>
</protein>
<evidence type="ECO:0000313" key="5">
    <source>
        <dbReference type="Proteomes" id="UP000326759"/>
    </source>
</evidence>
<dbReference type="Proteomes" id="UP000326759">
    <property type="component" value="Unassembled WGS sequence"/>
</dbReference>
<dbReference type="OrthoDB" id="6359128at2759"/>
<feature type="compositionally biased region" description="Basic and acidic residues" evidence="3">
    <location>
        <begin position="529"/>
        <end position="548"/>
    </location>
</feature>
<keyword evidence="5" id="KW-1185">Reference proteome</keyword>
<dbReference type="PANTHER" id="PTHR13213:SF2">
    <property type="entry name" value="MYB-BINDING PROTEIN 1A"/>
    <property type="match status" value="1"/>
</dbReference>
<dbReference type="PANTHER" id="PTHR13213">
    <property type="entry name" value="MYB-BINDING PROTEIN 1A FAMILY MEMBER"/>
    <property type="match status" value="1"/>
</dbReference>
<feature type="compositionally biased region" description="Basic and acidic residues" evidence="3">
    <location>
        <begin position="13"/>
        <end position="24"/>
    </location>
</feature>